<sequence>DPDTLFPQGFGKAISWRGSYDEIAFIPDENTDVQTMHAHALAANGKTMEGYKGGNYEMGPLTPCNIAGYGCYGGDDDRLTLWRWRCMCALAGVPFDHPAMADEVSA</sequence>
<evidence type="ECO:0000313" key="2">
    <source>
        <dbReference type="Proteomes" id="UP001595704"/>
    </source>
</evidence>
<feature type="non-terminal residue" evidence="1">
    <location>
        <position position="1"/>
    </location>
</feature>
<accession>A0ABV7UQF6</accession>
<evidence type="ECO:0000313" key="1">
    <source>
        <dbReference type="EMBL" id="MFC3640259.1"/>
    </source>
</evidence>
<dbReference type="Proteomes" id="UP001595704">
    <property type="component" value="Unassembled WGS sequence"/>
</dbReference>
<gene>
    <name evidence="1" type="ORF">ACFONL_23295</name>
</gene>
<comment type="caution">
    <text evidence="1">The sequence shown here is derived from an EMBL/GenBank/DDBJ whole genome shotgun (WGS) entry which is preliminary data.</text>
</comment>
<proteinExistence type="predicted"/>
<keyword evidence="2" id="KW-1185">Reference proteome</keyword>
<dbReference type="EMBL" id="JBHRYC010000143">
    <property type="protein sequence ID" value="MFC3640259.1"/>
    <property type="molecule type" value="Genomic_DNA"/>
</dbReference>
<dbReference type="RefSeq" id="WP_376853208.1">
    <property type="nucleotide sequence ID" value="NZ_JBHRYC010000143.1"/>
</dbReference>
<organism evidence="1 2">
    <name type="scientific">Camelimonas fluminis</name>
    <dbReference type="NCBI Taxonomy" id="1576911"/>
    <lineage>
        <taxon>Bacteria</taxon>
        <taxon>Pseudomonadati</taxon>
        <taxon>Pseudomonadota</taxon>
        <taxon>Alphaproteobacteria</taxon>
        <taxon>Hyphomicrobiales</taxon>
        <taxon>Chelatococcaceae</taxon>
        <taxon>Camelimonas</taxon>
    </lineage>
</organism>
<reference evidence="2" key="1">
    <citation type="journal article" date="2019" name="Int. J. Syst. Evol. Microbiol.">
        <title>The Global Catalogue of Microorganisms (GCM) 10K type strain sequencing project: providing services to taxonomists for standard genome sequencing and annotation.</title>
        <authorList>
            <consortium name="The Broad Institute Genomics Platform"/>
            <consortium name="The Broad Institute Genome Sequencing Center for Infectious Disease"/>
            <person name="Wu L."/>
            <person name="Ma J."/>
        </authorList>
    </citation>
    <scope>NUCLEOTIDE SEQUENCE [LARGE SCALE GENOMIC DNA]</scope>
    <source>
        <strain evidence="2">KCTC 42282</strain>
    </source>
</reference>
<name>A0ABV7UQF6_9HYPH</name>
<protein>
    <submittedName>
        <fullName evidence="1">Uncharacterized protein</fullName>
    </submittedName>
</protein>